<name>A0A238LFQ8_9RHOB</name>
<evidence type="ECO:0000313" key="3">
    <source>
        <dbReference type="Proteomes" id="UP000201613"/>
    </source>
</evidence>
<evidence type="ECO:0000313" key="2">
    <source>
        <dbReference type="EMBL" id="SMY07786.1"/>
    </source>
</evidence>
<evidence type="ECO:0000256" key="1">
    <source>
        <dbReference type="SAM" id="Phobius"/>
    </source>
</evidence>
<dbReference type="Proteomes" id="UP000201613">
    <property type="component" value="Unassembled WGS sequence"/>
</dbReference>
<accession>A0A238LFQ8</accession>
<keyword evidence="1" id="KW-0812">Transmembrane</keyword>
<protein>
    <submittedName>
        <fullName evidence="2">Uncharacterized protein</fullName>
    </submittedName>
</protein>
<dbReference type="AlphaFoldDB" id="A0A238LFQ8"/>
<feature type="transmembrane region" description="Helical" evidence="1">
    <location>
        <begin position="6"/>
        <end position="30"/>
    </location>
</feature>
<keyword evidence="3" id="KW-1185">Reference proteome</keyword>
<keyword evidence="1" id="KW-0472">Membrane</keyword>
<dbReference type="EMBL" id="FXZK01000003">
    <property type="protein sequence ID" value="SMY07786.1"/>
    <property type="molecule type" value="Genomic_DNA"/>
</dbReference>
<reference evidence="2 3" key="1">
    <citation type="submission" date="2017-05" db="EMBL/GenBank/DDBJ databases">
        <authorList>
            <person name="Song R."/>
            <person name="Chenine A.L."/>
            <person name="Ruprecht R.M."/>
        </authorList>
    </citation>
    <scope>NUCLEOTIDE SEQUENCE [LARGE SCALE GENOMIC DNA]</scope>
    <source>
        <strain evidence="2 3">CECT 8899</strain>
    </source>
</reference>
<organism evidence="2 3">
    <name type="scientific">Flavimaricola marinus</name>
    <dbReference type="NCBI Taxonomy" id="1819565"/>
    <lineage>
        <taxon>Bacteria</taxon>
        <taxon>Pseudomonadati</taxon>
        <taxon>Pseudomonadota</taxon>
        <taxon>Alphaproteobacteria</taxon>
        <taxon>Rhodobacterales</taxon>
        <taxon>Paracoccaceae</taxon>
        <taxon>Flavimaricola</taxon>
    </lineage>
</organism>
<sequence>MVDLNGIVAAVLVFGGLGFHTVPMLILTAATGGAMTFGMM</sequence>
<gene>
    <name evidence="2" type="ORF">LOM8899_01926</name>
</gene>
<proteinExistence type="predicted"/>
<keyword evidence="1" id="KW-1133">Transmembrane helix</keyword>